<feature type="region of interest" description="Disordered" evidence="1">
    <location>
        <begin position="35"/>
        <end position="92"/>
    </location>
</feature>
<protein>
    <submittedName>
        <fullName evidence="2">Uncharacterized protein</fullName>
    </submittedName>
</protein>
<feature type="compositionally biased region" description="Polar residues" evidence="1">
    <location>
        <begin position="41"/>
        <end position="60"/>
    </location>
</feature>
<dbReference type="Proteomes" id="UP001066276">
    <property type="component" value="Chromosome 3_2"/>
</dbReference>
<dbReference type="EMBL" id="JANPWB010000006">
    <property type="protein sequence ID" value="KAJ1176603.1"/>
    <property type="molecule type" value="Genomic_DNA"/>
</dbReference>
<comment type="caution">
    <text evidence="2">The sequence shown here is derived from an EMBL/GenBank/DDBJ whole genome shotgun (WGS) entry which is preliminary data.</text>
</comment>
<evidence type="ECO:0000256" key="1">
    <source>
        <dbReference type="SAM" id="MobiDB-lite"/>
    </source>
</evidence>
<organism evidence="2 3">
    <name type="scientific">Pleurodeles waltl</name>
    <name type="common">Iberian ribbed newt</name>
    <dbReference type="NCBI Taxonomy" id="8319"/>
    <lineage>
        <taxon>Eukaryota</taxon>
        <taxon>Metazoa</taxon>
        <taxon>Chordata</taxon>
        <taxon>Craniata</taxon>
        <taxon>Vertebrata</taxon>
        <taxon>Euteleostomi</taxon>
        <taxon>Amphibia</taxon>
        <taxon>Batrachia</taxon>
        <taxon>Caudata</taxon>
        <taxon>Salamandroidea</taxon>
        <taxon>Salamandridae</taxon>
        <taxon>Pleurodelinae</taxon>
        <taxon>Pleurodeles</taxon>
    </lineage>
</organism>
<accession>A0AAV7TLE1</accession>
<evidence type="ECO:0000313" key="3">
    <source>
        <dbReference type="Proteomes" id="UP001066276"/>
    </source>
</evidence>
<keyword evidence="3" id="KW-1185">Reference proteome</keyword>
<gene>
    <name evidence="2" type="ORF">NDU88_001874</name>
</gene>
<proteinExistence type="predicted"/>
<sequence length="92" mass="9845">MEGLLCDRDPELTYVRGVAERRAAVPRLVGMKAGGCGALQDTPSEQTDSESGGSDSTVTETPIGPVITPRTADELCYPEDPSSEMDWHFEGT</sequence>
<dbReference type="AlphaFoldDB" id="A0AAV7TLE1"/>
<reference evidence="2" key="1">
    <citation type="journal article" date="2022" name="bioRxiv">
        <title>Sequencing and chromosome-scale assembly of the giantPleurodeles waltlgenome.</title>
        <authorList>
            <person name="Brown T."/>
            <person name="Elewa A."/>
            <person name="Iarovenko S."/>
            <person name="Subramanian E."/>
            <person name="Araus A.J."/>
            <person name="Petzold A."/>
            <person name="Susuki M."/>
            <person name="Suzuki K.-i.T."/>
            <person name="Hayashi T."/>
            <person name="Toyoda A."/>
            <person name="Oliveira C."/>
            <person name="Osipova E."/>
            <person name="Leigh N.D."/>
            <person name="Simon A."/>
            <person name="Yun M.H."/>
        </authorList>
    </citation>
    <scope>NUCLEOTIDE SEQUENCE</scope>
    <source>
        <strain evidence="2">20211129_DDA</strain>
        <tissue evidence="2">Liver</tissue>
    </source>
</reference>
<evidence type="ECO:0000313" key="2">
    <source>
        <dbReference type="EMBL" id="KAJ1176603.1"/>
    </source>
</evidence>
<name>A0AAV7TLE1_PLEWA</name>